<comment type="subunit">
    <text evidence="6">Interacts with 100S ribosomes.</text>
</comment>
<comment type="caution">
    <text evidence="9">The sequence shown here is derived from an EMBL/GenBank/DDBJ whole genome shotgun (WGS) entry which is preliminary data.</text>
</comment>
<evidence type="ECO:0000256" key="1">
    <source>
        <dbReference type="ARBA" id="ARBA00022490"/>
    </source>
</evidence>
<dbReference type="InterPro" id="IPR036567">
    <property type="entry name" value="RHF-like"/>
</dbReference>
<name>A0A7X3FKR8_9BACL</name>
<dbReference type="FunFam" id="3.30.505.50:FF:000001">
    <property type="entry name" value="Ribosome hibernation promoting factor"/>
    <property type="match status" value="1"/>
</dbReference>
<dbReference type="RefSeq" id="WP_068777461.1">
    <property type="nucleotide sequence ID" value="NZ_RHLK01000013.1"/>
</dbReference>
<comment type="subunit">
    <text evidence="4">Associates exclusively with 100S ribosomes, which are dimers of 70S ribosomes.</text>
</comment>
<dbReference type="PANTHER" id="PTHR33231:SF1">
    <property type="entry name" value="30S RIBOSOMAL PROTEIN"/>
    <property type="match status" value="1"/>
</dbReference>
<dbReference type="Gene3D" id="3.30.505.50">
    <property type="entry name" value="Sigma 54 modulation/S30EA ribosomal protein, C-terminal domain"/>
    <property type="match status" value="1"/>
</dbReference>
<evidence type="ECO:0000256" key="4">
    <source>
        <dbReference type="ARBA" id="ARBA00038695"/>
    </source>
</evidence>
<keyword evidence="10" id="KW-1185">Reference proteome</keyword>
<dbReference type="OrthoDB" id="9794975at2"/>
<keyword evidence="2 6" id="KW-0810">Translation regulation</keyword>
<keyword evidence="7" id="KW-0175">Coiled coil</keyword>
<comment type="similarity">
    <text evidence="6">Belongs to the HPF/YfiA ribosome-associated protein family. Long HPF subfamily.</text>
</comment>
<dbReference type="GO" id="GO:0045900">
    <property type="term" value="P:negative regulation of translational elongation"/>
    <property type="evidence" value="ECO:0007669"/>
    <property type="project" value="TreeGrafter"/>
</dbReference>
<dbReference type="InterPro" id="IPR050574">
    <property type="entry name" value="HPF/YfiA_ribosome-assoc"/>
</dbReference>
<dbReference type="Gene3D" id="3.30.160.100">
    <property type="entry name" value="Ribosome hibernation promotion factor-like"/>
    <property type="match status" value="1"/>
</dbReference>
<evidence type="ECO:0000313" key="10">
    <source>
        <dbReference type="Proteomes" id="UP000490800"/>
    </source>
</evidence>
<dbReference type="HAMAP" id="MF_00839">
    <property type="entry name" value="HPF"/>
    <property type="match status" value="1"/>
</dbReference>
<dbReference type="Pfam" id="PF16321">
    <property type="entry name" value="Ribosom_S30AE_C"/>
    <property type="match status" value="1"/>
</dbReference>
<dbReference type="GO" id="GO:0043024">
    <property type="term" value="F:ribosomal small subunit binding"/>
    <property type="evidence" value="ECO:0007669"/>
    <property type="project" value="TreeGrafter"/>
</dbReference>
<proteinExistence type="inferred from homology"/>
<dbReference type="NCBIfam" id="TIGR00741">
    <property type="entry name" value="yfiA"/>
    <property type="match status" value="1"/>
</dbReference>
<dbReference type="InterPro" id="IPR034694">
    <property type="entry name" value="HPF_long/plastid"/>
</dbReference>
<dbReference type="Pfam" id="PF02482">
    <property type="entry name" value="Ribosomal_S30AE"/>
    <property type="match status" value="1"/>
</dbReference>
<dbReference type="AlphaFoldDB" id="A0A7X3FKR8"/>
<evidence type="ECO:0000256" key="7">
    <source>
        <dbReference type="SAM" id="Coils"/>
    </source>
</evidence>
<feature type="coiled-coil region" evidence="7">
    <location>
        <begin position="80"/>
        <end position="124"/>
    </location>
</feature>
<evidence type="ECO:0000256" key="2">
    <source>
        <dbReference type="ARBA" id="ARBA00022845"/>
    </source>
</evidence>
<evidence type="ECO:0000259" key="8">
    <source>
        <dbReference type="Pfam" id="PF16321"/>
    </source>
</evidence>
<dbReference type="CDD" id="cd00552">
    <property type="entry name" value="RaiA"/>
    <property type="match status" value="1"/>
</dbReference>
<dbReference type="InterPro" id="IPR038416">
    <property type="entry name" value="Ribosom_S30AE_C_sf"/>
</dbReference>
<accession>A0A7X3FKR8</accession>
<evidence type="ECO:0000256" key="5">
    <source>
        <dbReference type="ARBA" id="ARBA00041148"/>
    </source>
</evidence>
<comment type="similarity">
    <text evidence="3">Belongs to the HPF/YfiA ribosome-associated protein family. Short HPF subfamily.</text>
</comment>
<dbReference type="SUPFAM" id="SSF69754">
    <property type="entry name" value="Ribosome binding protein Y (YfiA homologue)"/>
    <property type="match status" value="1"/>
</dbReference>
<keyword evidence="1 6" id="KW-0963">Cytoplasm</keyword>
<dbReference type="Proteomes" id="UP000490800">
    <property type="component" value="Unassembled WGS sequence"/>
</dbReference>
<dbReference type="FunFam" id="3.30.160.100:FF:000001">
    <property type="entry name" value="Ribosome hibernation promoting factor"/>
    <property type="match status" value="1"/>
</dbReference>
<dbReference type="EMBL" id="RHLK01000013">
    <property type="protein sequence ID" value="MVP01559.1"/>
    <property type="molecule type" value="Genomic_DNA"/>
</dbReference>
<organism evidence="9 10">
    <name type="scientific">Paenibacillus lutrae</name>
    <dbReference type="NCBI Taxonomy" id="2078573"/>
    <lineage>
        <taxon>Bacteria</taxon>
        <taxon>Bacillati</taxon>
        <taxon>Bacillota</taxon>
        <taxon>Bacilli</taxon>
        <taxon>Bacillales</taxon>
        <taxon>Paenibacillaceae</taxon>
        <taxon>Paenibacillus</taxon>
    </lineage>
</organism>
<evidence type="ECO:0000256" key="3">
    <source>
        <dbReference type="ARBA" id="ARBA00038434"/>
    </source>
</evidence>
<dbReference type="GO" id="GO:0022627">
    <property type="term" value="C:cytosolic small ribosomal subunit"/>
    <property type="evidence" value="ECO:0007669"/>
    <property type="project" value="TreeGrafter"/>
</dbReference>
<reference evidence="9 10" key="1">
    <citation type="journal article" date="2019" name="Microorganisms">
        <title>Paenibacillus lutrae sp. nov., A Chitinolytic Species Isolated from A River Otter in Castril Natural Park, Granada, Spain.</title>
        <authorList>
            <person name="Rodriguez M."/>
            <person name="Reina J.C."/>
            <person name="Bejar V."/>
            <person name="Llamas I."/>
        </authorList>
    </citation>
    <scope>NUCLEOTIDE SEQUENCE [LARGE SCALE GENOMIC DNA]</scope>
    <source>
        <strain evidence="9 10">N10</strain>
    </source>
</reference>
<evidence type="ECO:0000256" key="6">
    <source>
        <dbReference type="HAMAP-Rule" id="MF_00839"/>
    </source>
</evidence>
<dbReference type="InterPro" id="IPR003489">
    <property type="entry name" value="RHF/RaiA"/>
</dbReference>
<dbReference type="InterPro" id="IPR032528">
    <property type="entry name" value="Ribosom_S30AE_C"/>
</dbReference>
<evidence type="ECO:0000313" key="9">
    <source>
        <dbReference type="EMBL" id="MVP01559.1"/>
    </source>
</evidence>
<protein>
    <recommendedName>
        <fullName evidence="5 6">Ribosome hibernation promoting factor</fullName>
        <shortName evidence="6">HPF</shortName>
    </recommendedName>
</protein>
<dbReference type="PANTHER" id="PTHR33231">
    <property type="entry name" value="30S RIBOSOMAL PROTEIN"/>
    <property type="match status" value="1"/>
</dbReference>
<comment type="function">
    <text evidence="6">Required for dimerization of active 70S ribosomes into 100S ribosomes in stationary phase; 100S ribosomes are translationally inactive and sometimes present during exponential growth.</text>
</comment>
<feature type="domain" description="Sigma 54 modulation/S30EA ribosomal protein C-terminal" evidence="8">
    <location>
        <begin position="123"/>
        <end position="178"/>
    </location>
</feature>
<comment type="subcellular location">
    <subcellularLocation>
        <location evidence="6">Cytoplasm</location>
    </subcellularLocation>
</comment>
<sequence>MKFTVRGDHLEITAALREYVEKKLSRLEKYFEAPLNSEGAVTLSVTKGIHTVEVTIPLQGVLLRAENKDEDMYAAIDLVVDKLERQIRKHKTKMNRKIRLEGNKRDLSKQLESQVMTLDEEEEDYELVRTKRFTLKPMDIEEAILQMNMVGHNFFVFSNMDTEKVNVVYKRDDGKYGLIEPAI</sequence>
<gene>
    <name evidence="9" type="primary">raiA</name>
    <name evidence="6" type="synonym">hpf</name>
    <name evidence="9" type="ORF">EDM21_18870</name>
</gene>